<sequence>MFIKNFSEYNNCDLPSTSTLIPAVQFMEIADSGNLEYNNCDLPSTSTSIPAVQFMEIADSEISECNTTPIEEMSSFSGINDLDISDITYHKLETTIESINR</sequence>
<protein>
    <submittedName>
        <fullName evidence="1">Uncharacterized protein</fullName>
    </submittedName>
</protein>
<dbReference type="EnsemblMetazoa" id="XM_016808123.2">
    <property type="protein sequence ID" value="XP_016663612.1"/>
    <property type="gene ID" value="LOC107884957"/>
</dbReference>
<keyword evidence="2" id="KW-1185">Reference proteome</keyword>
<accession>A0A8R2D6F2</accession>
<dbReference type="AlphaFoldDB" id="A0A8R2D6F2"/>
<dbReference type="OrthoDB" id="6623605at2759"/>
<reference evidence="1" key="2">
    <citation type="submission" date="2022-06" db="UniProtKB">
        <authorList>
            <consortium name="EnsemblMetazoa"/>
        </authorList>
    </citation>
    <scope>IDENTIFICATION</scope>
</reference>
<evidence type="ECO:0000313" key="1">
    <source>
        <dbReference type="EnsemblMetazoa" id="XP_016663612.1"/>
    </source>
</evidence>
<dbReference type="Proteomes" id="UP000007819">
    <property type="component" value="Chromosome A1"/>
</dbReference>
<dbReference type="GeneID" id="107884957"/>
<reference evidence="2" key="1">
    <citation type="submission" date="2010-06" db="EMBL/GenBank/DDBJ databases">
        <authorList>
            <person name="Jiang H."/>
            <person name="Abraham K."/>
            <person name="Ali S."/>
            <person name="Alsbrooks S.L."/>
            <person name="Anim B.N."/>
            <person name="Anosike U.S."/>
            <person name="Attaway T."/>
            <person name="Bandaranaike D.P."/>
            <person name="Battles P.K."/>
            <person name="Bell S.N."/>
            <person name="Bell A.V."/>
            <person name="Beltran B."/>
            <person name="Bickham C."/>
            <person name="Bustamante Y."/>
            <person name="Caleb T."/>
            <person name="Canada A."/>
            <person name="Cardenas V."/>
            <person name="Carter K."/>
            <person name="Chacko J."/>
            <person name="Chandrabose M.N."/>
            <person name="Chavez D."/>
            <person name="Chavez A."/>
            <person name="Chen L."/>
            <person name="Chu H.-S."/>
            <person name="Claassen K.J."/>
            <person name="Cockrell R."/>
            <person name="Collins M."/>
            <person name="Cooper J.A."/>
            <person name="Cree A."/>
            <person name="Curry S.M."/>
            <person name="Da Y."/>
            <person name="Dao M.D."/>
            <person name="Das B."/>
            <person name="Davila M.-L."/>
            <person name="Davy-Carroll L."/>
            <person name="Denson S."/>
            <person name="Dinh H."/>
            <person name="Ebong V.E."/>
            <person name="Edwards J.R."/>
            <person name="Egan A."/>
            <person name="El-Daye J."/>
            <person name="Escobedo L."/>
            <person name="Fernandez S."/>
            <person name="Fernando P.R."/>
            <person name="Flagg N."/>
            <person name="Forbes L.D."/>
            <person name="Fowler R.G."/>
            <person name="Fu Q."/>
            <person name="Gabisi R.A."/>
            <person name="Ganer J."/>
            <person name="Garbino Pronczuk A."/>
            <person name="Garcia R.M."/>
            <person name="Garner T."/>
            <person name="Garrett T.E."/>
            <person name="Gonzalez D.A."/>
            <person name="Hamid H."/>
            <person name="Hawkins E.S."/>
            <person name="Hirani K."/>
            <person name="Hogues M.E."/>
            <person name="Hollins B."/>
            <person name="Hsiao C.-H."/>
            <person name="Jabil R."/>
            <person name="James M.L."/>
            <person name="Jhangiani S.N."/>
            <person name="Johnson B."/>
            <person name="Johnson Q."/>
            <person name="Joshi V."/>
            <person name="Kalu J.B."/>
            <person name="Kam C."/>
            <person name="Kashfia A."/>
            <person name="Keebler J."/>
            <person name="Kisamo H."/>
            <person name="Kovar C.L."/>
            <person name="Lago L.A."/>
            <person name="Lai C.-Y."/>
            <person name="Laidlaw J."/>
            <person name="Lara F."/>
            <person name="Le T.-K."/>
            <person name="Lee S.L."/>
            <person name="Legall F.H."/>
            <person name="Lemon S.J."/>
            <person name="Lewis L.R."/>
            <person name="Li B."/>
            <person name="Liu Y."/>
            <person name="Liu Y.-S."/>
            <person name="Lopez J."/>
            <person name="Lozado R.J."/>
            <person name="Lu J."/>
            <person name="Madu R.C."/>
            <person name="Maheshwari M."/>
            <person name="Maheshwari R."/>
            <person name="Malloy K."/>
            <person name="Martinez E."/>
            <person name="Mathew T."/>
            <person name="Mercado I.C."/>
            <person name="Mercado C."/>
            <person name="Meyer B."/>
            <person name="Montgomery K."/>
            <person name="Morgan M.B."/>
            <person name="Munidasa M."/>
            <person name="Nazareth L.V."/>
            <person name="Nelson J."/>
            <person name="Ng B.M."/>
            <person name="Nguyen N.B."/>
            <person name="Nguyen P.Q."/>
            <person name="Nguyen T."/>
            <person name="Obregon M."/>
            <person name="Okwuonu G.O."/>
            <person name="Onwere C.G."/>
            <person name="Orozco G."/>
            <person name="Parra A."/>
            <person name="Patel S."/>
            <person name="Patil S."/>
            <person name="Perez A."/>
            <person name="Perez Y."/>
            <person name="Pham C."/>
            <person name="Primus E.L."/>
            <person name="Pu L.-L."/>
            <person name="Puazo M."/>
            <person name="Qin X."/>
            <person name="Quiroz J.B."/>
            <person name="Reese J."/>
            <person name="Richards S."/>
            <person name="Rives C.M."/>
            <person name="Robberts R."/>
            <person name="Ruiz S.J."/>
            <person name="Ruiz M.J."/>
            <person name="Santibanez J."/>
            <person name="Schneider B.W."/>
            <person name="Sisson I."/>
            <person name="Smith M."/>
            <person name="Sodergren E."/>
            <person name="Song X.-Z."/>
            <person name="Song B.B."/>
            <person name="Summersgill H."/>
            <person name="Thelus R."/>
            <person name="Thornton R.D."/>
            <person name="Trejos Z.Y."/>
            <person name="Usmani K."/>
            <person name="Vattathil S."/>
            <person name="Villasana D."/>
            <person name="Walker D.L."/>
            <person name="Wang S."/>
            <person name="Wang K."/>
            <person name="White C.S."/>
            <person name="Williams A.C."/>
            <person name="Williamson J."/>
            <person name="Wilson K."/>
            <person name="Woghiren I.O."/>
            <person name="Woodworth J.R."/>
            <person name="Worley K.C."/>
            <person name="Wright R.A."/>
            <person name="Wu W."/>
            <person name="Young L."/>
            <person name="Zhang L."/>
            <person name="Zhang J."/>
            <person name="Zhu Y."/>
            <person name="Muzny D.M."/>
            <person name="Weinstock G."/>
            <person name="Gibbs R.A."/>
        </authorList>
    </citation>
    <scope>NUCLEOTIDE SEQUENCE [LARGE SCALE GENOMIC DNA]</scope>
    <source>
        <strain evidence="2">LSR1</strain>
    </source>
</reference>
<organism evidence="1 2">
    <name type="scientific">Acyrthosiphon pisum</name>
    <name type="common">Pea aphid</name>
    <dbReference type="NCBI Taxonomy" id="7029"/>
    <lineage>
        <taxon>Eukaryota</taxon>
        <taxon>Metazoa</taxon>
        <taxon>Ecdysozoa</taxon>
        <taxon>Arthropoda</taxon>
        <taxon>Hexapoda</taxon>
        <taxon>Insecta</taxon>
        <taxon>Pterygota</taxon>
        <taxon>Neoptera</taxon>
        <taxon>Paraneoptera</taxon>
        <taxon>Hemiptera</taxon>
        <taxon>Sternorrhyncha</taxon>
        <taxon>Aphidomorpha</taxon>
        <taxon>Aphidoidea</taxon>
        <taxon>Aphididae</taxon>
        <taxon>Macrosiphini</taxon>
        <taxon>Acyrthosiphon</taxon>
    </lineage>
</organism>
<proteinExistence type="predicted"/>
<evidence type="ECO:0000313" key="2">
    <source>
        <dbReference type="Proteomes" id="UP000007819"/>
    </source>
</evidence>
<dbReference type="RefSeq" id="XP_016663612.1">
    <property type="nucleotide sequence ID" value="XM_016808123.2"/>
</dbReference>
<name>A0A8R2D6F2_ACYPI</name>